<protein>
    <submittedName>
        <fullName evidence="1">Uncharacterized protein</fullName>
    </submittedName>
</protein>
<proteinExistence type="predicted"/>
<evidence type="ECO:0000313" key="2">
    <source>
        <dbReference type="Proteomes" id="UP000005204"/>
    </source>
</evidence>
<keyword evidence="2" id="KW-1185">Reference proteome</keyword>
<dbReference type="AlphaFoldDB" id="A0A8R2QXV5"/>
<dbReference type="Proteomes" id="UP000005204">
    <property type="component" value="Unassembled WGS sequence"/>
</dbReference>
<sequence>MAQSEDTELRDLVIEALEKNGSLAKIRALLRANVFLAFEEDCDIKQNPSLDNIFNLPEENGCALFN</sequence>
<reference evidence="1" key="2">
    <citation type="submission" date="2022-06" db="UniProtKB">
        <authorList>
            <consortium name="EnsemblMetazoa"/>
        </authorList>
    </citation>
    <scope>IDENTIFICATION</scope>
    <source>
        <strain evidence="1">p50T (Dazao)</strain>
    </source>
</reference>
<dbReference type="EnsemblMetazoa" id="XM_038015869.1">
    <property type="protein sequence ID" value="XP_037871797.1"/>
    <property type="gene ID" value="LOC101740928"/>
</dbReference>
<organism evidence="1 2">
    <name type="scientific">Bombyx mori</name>
    <name type="common">Silk moth</name>
    <dbReference type="NCBI Taxonomy" id="7091"/>
    <lineage>
        <taxon>Eukaryota</taxon>
        <taxon>Metazoa</taxon>
        <taxon>Ecdysozoa</taxon>
        <taxon>Arthropoda</taxon>
        <taxon>Hexapoda</taxon>
        <taxon>Insecta</taxon>
        <taxon>Pterygota</taxon>
        <taxon>Neoptera</taxon>
        <taxon>Endopterygota</taxon>
        <taxon>Lepidoptera</taxon>
        <taxon>Glossata</taxon>
        <taxon>Ditrysia</taxon>
        <taxon>Bombycoidea</taxon>
        <taxon>Bombycidae</taxon>
        <taxon>Bombycinae</taxon>
        <taxon>Bombyx</taxon>
    </lineage>
</organism>
<accession>A0A8R2QXV5</accession>
<reference evidence="2" key="1">
    <citation type="journal article" date="2008" name="Insect Biochem. Mol. Biol.">
        <title>The genome of a lepidopteran model insect, the silkworm Bombyx mori.</title>
        <authorList>
            <consortium name="International Silkworm Genome Consortium"/>
        </authorList>
    </citation>
    <scope>NUCLEOTIDE SEQUENCE [LARGE SCALE GENOMIC DNA]</scope>
    <source>
        <strain evidence="2">p50T</strain>
    </source>
</reference>
<name>A0A8R2QXV5_BOMMO</name>
<evidence type="ECO:0000313" key="1">
    <source>
        <dbReference type="EnsemblMetazoa" id="XP_037871797.1"/>
    </source>
</evidence>